<feature type="chain" id="PRO_5034868972" evidence="2">
    <location>
        <begin position="22"/>
        <end position="382"/>
    </location>
</feature>
<keyword evidence="2" id="KW-0732">Signal</keyword>
<dbReference type="EMBL" id="JACAZI010000019">
    <property type="protein sequence ID" value="KAF7340291.1"/>
    <property type="molecule type" value="Genomic_DNA"/>
</dbReference>
<feature type="region of interest" description="Disordered" evidence="1">
    <location>
        <begin position="115"/>
        <end position="175"/>
    </location>
</feature>
<comment type="caution">
    <text evidence="3">The sequence shown here is derived from an EMBL/GenBank/DDBJ whole genome shotgun (WGS) entry which is preliminary data.</text>
</comment>
<protein>
    <submittedName>
        <fullName evidence="3">Uncharacterized protein</fullName>
    </submittedName>
</protein>
<evidence type="ECO:0000256" key="1">
    <source>
        <dbReference type="SAM" id="MobiDB-lite"/>
    </source>
</evidence>
<organism evidence="3 4">
    <name type="scientific">Mycena venus</name>
    <dbReference type="NCBI Taxonomy" id="2733690"/>
    <lineage>
        <taxon>Eukaryota</taxon>
        <taxon>Fungi</taxon>
        <taxon>Dikarya</taxon>
        <taxon>Basidiomycota</taxon>
        <taxon>Agaricomycotina</taxon>
        <taxon>Agaricomycetes</taxon>
        <taxon>Agaricomycetidae</taxon>
        <taxon>Agaricales</taxon>
        <taxon>Marasmiineae</taxon>
        <taxon>Mycenaceae</taxon>
        <taxon>Mycena</taxon>
    </lineage>
</organism>
<dbReference type="AlphaFoldDB" id="A0A8H6XGY3"/>
<reference evidence="3" key="1">
    <citation type="submission" date="2020-05" db="EMBL/GenBank/DDBJ databases">
        <title>Mycena genomes resolve the evolution of fungal bioluminescence.</title>
        <authorList>
            <person name="Tsai I.J."/>
        </authorList>
    </citation>
    <scope>NUCLEOTIDE SEQUENCE</scope>
    <source>
        <strain evidence="3">CCC161011</strain>
    </source>
</reference>
<feature type="compositionally biased region" description="Basic residues" evidence="1">
    <location>
        <begin position="143"/>
        <end position="153"/>
    </location>
</feature>
<keyword evidence="4" id="KW-1185">Reference proteome</keyword>
<feature type="compositionally biased region" description="Polar residues" evidence="1">
    <location>
        <begin position="115"/>
        <end position="127"/>
    </location>
</feature>
<proteinExistence type="predicted"/>
<gene>
    <name evidence="3" type="ORF">MVEN_01948200</name>
</gene>
<name>A0A8H6XGY3_9AGAR</name>
<evidence type="ECO:0000313" key="3">
    <source>
        <dbReference type="EMBL" id="KAF7340291.1"/>
    </source>
</evidence>
<feature type="region of interest" description="Disordered" evidence="1">
    <location>
        <begin position="337"/>
        <end position="382"/>
    </location>
</feature>
<feature type="signal peptide" evidence="2">
    <location>
        <begin position="1"/>
        <end position="21"/>
    </location>
</feature>
<accession>A0A8H6XGY3</accession>
<dbReference type="Proteomes" id="UP000620124">
    <property type="component" value="Unassembled WGS sequence"/>
</dbReference>
<dbReference type="OrthoDB" id="3063353at2759"/>
<evidence type="ECO:0000313" key="4">
    <source>
        <dbReference type="Proteomes" id="UP000620124"/>
    </source>
</evidence>
<evidence type="ECO:0000256" key="2">
    <source>
        <dbReference type="SAM" id="SignalP"/>
    </source>
</evidence>
<feature type="compositionally biased region" description="Acidic residues" evidence="1">
    <location>
        <begin position="357"/>
        <end position="368"/>
    </location>
</feature>
<sequence length="382" mass="40941">MPSPSCLLSLWMAALWRLVRAIFGHSRPAEDLEAGTYVPTAASAKKDAVVADPVPTFQPDLAGVPALILTSMAIGAAFSPGGPISVKANHFPEAPDIPLIIVTPPPIEPVHATSQVNTKETTQSKTPGNGDRVPLRSLTNFPRRVHGQAPRKTRTTDKENLRNHPSVPRLTHRPLVKPSPQCAIPTFEPVTVAEPGSADWEREKAKELQLARACPSQLRLLLRHPLFRPLAVPRPPARLPLAERLRLAVAGCASLPLAPASEPVVLSLWGDEHISFVTDHTFGVQSTAPSTSASASSLSSASTYSSSSDSIASVLGAFEADLKSPVFLGLPQFAGSGEENGRRSAGRSMHDWKELEQGDAFDGEDDIGDDHWSDVVSLEDYE</sequence>